<feature type="region of interest" description="Disordered" evidence="2">
    <location>
        <begin position="250"/>
        <end position="350"/>
    </location>
</feature>
<feature type="region of interest" description="Disordered" evidence="2">
    <location>
        <begin position="720"/>
        <end position="872"/>
    </location>
</feature>
<evidence type="ECO:0000256" key="1">
    <source>
        <dbReference type="SAM" id="Coils"/>
    </source>
</evidence>
<feature type="compositionally biased region" description="Polar residues" evidence="2">
    <location>
        <begin position="1127"/>
        <end position="1152"/>
    </location>
</feature>
<feature type="compositionally biased region" description="Polar residues" evidence="2">
    <location>
        <begin position="1729"/>
        <end position="1738"/>
    </location>
</feature>
<accession>A0AAV4D535</accession>
<comment type="caution">
    <text evidence="4">The sequence shown here is derived from an EMBL/GenBank/DDBJ whole genome shotgun (WGS) entry which is preliminary data.</text>
</comment>
<feature type="compositionally biased region" description="Basic and acidic residues" evidence="2">
    <location>
        <begin position="1054"/>
        <end position="1067"/>
    </location>
</feature>
<feature type="compositionally biased region" description="Polar residues" evidence="2">
    <location>
        <begin position="313"/>
        <end position="325"/>
    </location>
</feature>
<feature type="compositionally biased region" description="Polar residues" evidence="2">
    <location>
        <begin position="502"/>
        <end position="512"/>
    </location>
</feature>
<keyword evidence="5" id="KW-1185">Reference proteome</keyword>
<feature type="compositionally biased region" description="Polar residues" evidence="2">
    <location>
        <begin position="564"/>
        <end position="603"/>
    </location>
</feature>
<feature type="compositionally biased region" description="Polar residues" evidence="2">
    <location>
        <begin position="450"/>
        <end position="464"/>
    </location>
</feature>
<feature type="region of interest" description="Disordered" evidence="2">
    <location>
        <begin position="383"/>
        <end position="528"/>
    </location>
</feature>
<dbReference type="Gene3D" id="1.10.418.10">
    <property type="entry name" value="Calponin-like domain"/>
    <property type="match status" value="2"/>
</dbReference>
<protein>
    <submittedName>
        <fullName evidence="4">Alpha-actinin</fullName>
    </submittedName>
</protein>
<feature type="compositionally biased region" description="Polar residues" evidence="2">
    <location>
        <begin position="828"/>
        <end position="839"/>
    </location>
</feature>
<evidence type="ECO:0000313" key="5">
    <source>
        <dbReference type="Proteomes" id="UP000735302"/>
    </source>
</evidence>
<feature type="compositionally biased region" description="Basic and acidic residues" evidence="2">
    <location>
        <begin position="465"/>
        <end position="485"/>
    </location>
</feature>
<organism evidence="4 5">
    <name type="scientific">Plakobranchus ocellatus</name>
    <dbReference type="NCBI Taxonomy" id="259542"/>
    <lineage>
        <taxon>Eukaryota</taxon>
        <taxon>Metazoa</taxon>
        <taxon>Spiralia</taxon>
        <taxon>Lophotrochozoa</taxon>
        <taxon>Mollusca</taxon>
        <taxon>Gastropoda</taxon>
        <taxon>Heterobranchia</taxon>
        <taxon>Euthyneura</taxon>
        <taxon>Panpulmonata</taxon>
        <taxon>Sacoglossa</taxon>
        <taxon>Placobranchoidea</taxon>
        <taxon>Plakobranchidae</taxon>
        <taxon>Plakobranchus</taxon>
    </lineage>
</organism>
<feature type="compositionally biased region" description="Basic and acidic residues" evidence="2">
    <location>
        <begin position="383"/>
        <end position="399"/>
    </location>
</feature>
<feature type="region of interest" description="Disordered" evidence="2">
    <location>
        <begin position="1575"/>
        <end position="1757"/>
    </location>
</feature>
<dbReference type="Pfam" id="PF00307">
    <property type="entry name" value="CH"/>
    <property type="match status" value="2"/>
</dbReference>
<feature type="compositionally biased region" description="Basic and acidic residues" evidence="2">
    <location>
        <begin position="1517"/>
        <end position="1526"/>
    </location>
</feature>
<feature type="region of interest" description="Disordered" evidence="2">
    <location>
        <begin position="952"/>
        <end position="1008"/>
    </location>
</feature>
<feature type="compositionally biased region" description="Polar residues" evidence="2">
    <location>
        <begin position="1096"/>
        <end position="1118"/>
    </location>
</feature>
<feature type="compositionally biased region" description="Basic and acidic residues" evidence="2">
    <location>
        <begin position="328"/>
        <end position="340"/>
    </location>
</feature>
<dbReference type="SMART" id="SM00033">
    <property type="entry name" value="CH"/>
    <property type="match status" value="2"/>
</dbReference>
<reference evidence="4 5" key="1">
    <citation type="journal article" date="2021" name="Elife">
        <title>Chloroplast acquisition without the gene transfer in kleptoplastic sea slugs, Plakobranchus ocellatus.</title>
        <authorList>
            <person name="Maeda T."/>
            <person name="Takahashi S."/>
            <person name="Yoshida T."/>
            <person name="Shimamura S."/>
            <person name="Takaki Y."/>
            <person name="Nagai Y."/>
            <person name="Toyoda A."/>
            <person name="Suzuki Y."/>
            <person name="Arimoto A."/>
            <person name="Ishii H."/>
            <person name="Satoh N."/>
            <person name="Nishiyama T."/>
            <person name="Hasebe M."/>
            <person name="Maruyama T."/>
            <person name="Minagawa J."/>
            <person name="Obokata J."/>
            <person name="Shigenobu S."/>
        </authorList>
    </citation>
    <scope>NUCLEOTIDE SEQUENCE [LARGE SCALE GENOMIC DNA]</scope>
</reference>
<feature type="compositionally biased region" description="Polar residues" evidence="2">
    <location>
        <begin position="1593"/>
        <end position="1605"/>
    </location>
</feature>
<feature type="compositionally biased region" description="Polar residues" evidence="2">
    <location>
        <begin position="731"/>
        <end position="743"/>
    </location>
</feature>
<feature type="compositionally biased region" description="Basic and acidic residues" evidence="2">
    <location>
        <begin position="427"/>
        <end position="445"/>
    </location>
</feature>
<feature type="compositionally biased region" description="Polar residues" evidence="2">
    <location>
        <begin position="995"/>
        <end position="1008"/>
    </location>
</feature>
<feature type="region of interest" description="Disordered" evidence="2">
    <location>
        <begin position="1446"/>
        <end position="1527"/>
    </location>
</feature>
<feature type="region of interest" description="Disordered" evidence="2">
    <location>
        <begin position="1791"/>
        <end position="1828"/>
    </location>
</feature>
<feature type="compositionally biased region" description="Polar residues" evidence="2">
    <location>
        <begin position="615"/>
        <end position="669"/>
    </location>
</feature>
<keyword evidence="1" id="KW-0175">Coiled coil</keyword>
<dbReference type="SUPFAM" id="SSF47576">
    <property type="entry name" value="Calponin-homology domain, CH-domain"/>
    <property type="match status" value="1"/>
</dbReference>
<feature type="compositionally biased region" description="Polar residues" evidence="2">
    <location>
        <begin position="767"/>
        <end position="778"/>
    </location>
</feature>
<dbReference type="PROSITE" id="PS50021">
    <property type="entry name" value="CH"/>
    <property type="match status" value="1"/>
</dbReference>
<gene>
    <name evidence="4" type="ORF">PoB_006584800</name>
</gene>
<feature type="compositionally biased region" description="Polar residues" evidence="2">
    <location>
        <begin position="1073"/>
        <end position="1083"/>
    </location>
</feature>
<feature type="region of interest" description="Disordered" evidence="2">
    <location>
        <begin position="553"/>
        <end position="677"/>
    </location>
</feature>
<feature type="coiled-coil region" evidence="1">
    <location>
        <begin position="1241"/>
        <end position="1384"/>
    </location>
</feature>
<dbReference type="InterPro" id="IPR001715">
    <property type="entry name" value="CH_dom"/>
</dbReference>
<evidence type="ECO:0000259" key="3">
    <source>
        <dbReference type="PROSITE" id="PS50021"/>
    </source>
</evidence>
<feature type="domain" description="Calponin-homology (CH)" evidence="3">
    <location>
        <begin position="1"/>
        <end position="104"/>
    </location>
</feature>
<sequence length="1846" mass="205677">MSVLEIYINWVNSVLGEAGGHVDGVESIQDGKVLCDLIDVLAPDAGLQGKVKASGECTPLSYIKAALDHMKSHGIKIKFPPEDIIHNEIKSLLDILWILILNYGIHFIGQNAFQRSVGIGKKQLLEWCQDELGTTFDHRNTLTFNLCNGNWFVQLLERVAGCSMQKSKDMAEYIEALLTEIQDRYSIMKDIIRASDIVDGTVDEHTLMIYLSLLRRRASNSERHKRREMLSTDGKAAALAKIHFFEKRARSLSNDSQRSRSADSTSEPRGNRGRSHSSGGAATRSSSDHVWPQSPSQRTRARSLFDQVVSGDGNETSDWSSTGSLVSGREKLSPKDRGEGDSGGSGIRNEMLHQVISESVTEVTEVRERKSSLDELVASAERRLGKEAESQRLSEKETDTLSDFSSSSLSKDKMDGSRSTIPNAAVKENEIRRHPLPENRTERTVVRGSNVRSNTFVSSGSDSEQSSKLHSHEQDDITTAKDKSRQSKLSNGSAWASPLPSPGTSGLHSSTPVPRYETPNPAREENVTIRIKRPRDYIHQWEDTIDRLSNVSVTDKMGSPRTPLISSYSSFQPNGTSNRSKSYEPGTSASNGENRSGPSSSYAKRNIDSQRRSKSNTLPTRAPQITVSPSFSNGHHSSTNAVSVGLQNNASNNDNLSAPTTNHISSSRLNPEPHQDAGLSSILDRLPPDMRQQARDASNFLMQSTGPEVMALMDAIKRARNGAPAQETQRKYQSSSSDASEQTILKRRETFQSLSQPTGTRVRFLQQPRSLSNHRNNQLDSSLSSAPLPPTSPRVQSTSPRRRAVQPLNGVNGSGESAERGSHRMLSISPNGQSRSRSLSPRAIREMSTSTGTTGAADRASSPHEATPQRSLTMREDILLKNLGIQNRVVEDERPSARLIALTSSPRIDSTVESPGRLHRTTDRLPVGKLYPEVTRLDLGLDSDRSFVSHDDTGVGGYEDSALTPPALRRAGGGAGRMPRREAWEQQRRRKEQRTSSTAAINDDMTTPEGQSRFIEVLCKEIDALKAKVDSIEEDSSRRSIARASRSPSAGISHQHENIDVRDENDRMIFQPQRYTSHAQSLSPRRDRATSCPLLETSSRSPLLIGSRTSPRNAASQQRRPHHMTMRQLSVDTSGRGTRATLSRPSPSSNNGIVLGYSSPARSITPEVWGHDLSSPNQGFEPDRQDNWKRLITTRHLSEQQTIELKQALACALVENDILTAKLNNARHEIHDKLHHTNGVLDDCRRHLAKSQAENQELRTMLEQERSKSQGFEARIREMETNMNEVKIGKQQLESELSETTSRLNRSLSETKPGVDTLKSDNARMVSRLAAVENENDTLREDVHKLKSTQHKAMLTMDELRECLSKVRRERQELFEEVNFLQRREQTARVRQIMDTYQEKGVLDQCETEPAPHSFHIRTSSRNASFYESDDSDIIDDDIEEEIASNRQTANAFANRPLSPPPTRRPFNQGRLYACDDLSPTRGDREIYPHRKSYTPRSRSVSPKARATSPTYFGRSTETRNDRENSLIDQTLQEIERDLQRERETILSAADAALRRPRVSDSSLTSSPVGKRKHFTAFSASSSPSGIRKKQFSQRPSSDSRSPLSNARRRSSPLFRTRQRPTSGRHDSLSEGPIYPRSHHSRENSAEGTARNIPTALNTSFSSVGEMRHQTIRSGCQGSVSPRPLRDLDRNLPRANHSTPTSPSRSPRYFPRTAHSPPTRLAPEEKEQTNLGGKSSARSDLCSPGKPRPLHAKSGKGEIARNLQREFDKEDKLLNSLANSSVVQNKSWFEMQSESDGDDTGINSSMSSRSSCERPLTGRKKAPFLSEEQRRYADELIQKYTGNVPH</sequence>
<dbReference type="InterPro" id="IPR036872">
    <property type="entry name" value="CH_dom_sf"/>
</dbReference>
<dbReference type="EMBL" id="BLXT01007492">
    <property type="protein sequence ID" value="GFO39343.1"/>
    <property type="molecule type" value="Genomic_DNA"/>
</dbReference>
<proteinExistence type="predicted"/>
<dbReference type="CDD" id="cd00014">
    <property type="entry name" value="CH_SF"/>
    <property type="match status" value="1"/>
</dbReference>
<evidence type="ECO:0000256" key="2">
    <source>
        <dbReference type="SAM" id="MobiDB-lite"/>
    </source>
</evidence>
<feature type="compositionally biased region" description="Low complexity" evidence="2">
    <location>
        <begin position="1698"/>
        <end position="1713"/>
    </location>
</feature>
<feature type="compositionally biased region" description="Low complexity" evidence="2">
    <location>
        <begin position="276"/>
        <end position="285"/>
    </location>
</feature>
<dbReference type="Gene3D" id="1.10.287.1490">
    <property type="match status" value="1"/>
</dbReference>
<feature type="region of interest" description="Disordered" evidence="2">
    <location>
        <begin position="1030"/>
        <end position="1153"/>
    </location>
</feature>
<evidence type="ECO:0000313" key="4">
    <source>
        <dbReference type="EMBL" id="GFO39343.1"/>
    </source>
</evidence>
<name>A0AAV4D535_9GAST</name>
<dbReference type="Proteomes" id="UP000735302">
    <property type="component" value="Unassembled WGS sequence"/>
</dbReference>